<comment type="caution">
    <text evidence="3">The sequence shown here is derived from an EMBL/GenBank/DDBJ whole genome shotgun (WGS) entry which is preliminary data.</text>
</comment>
<dbReference type="SUPFAM" id="SSF103515">
    <property type="entry name" value="Autotransporter"/>
    <property type="match status" value="1"/>
</dbReference>
<feature type="chain" id="PRO_5012969142" description="Autotransporter domain-containing protein" evidence="1">
    <location>
        <begin position="32"/>
        <end position="509"/>
    </location>
</feature>
<evidence type="ECO:0000259" key="2">
    <source>
        <dbReference type="PROSITE" id="PS51208"/>
    </source>
</evidence>
<dbReference type="RefSeq" id="WP_096341362.1">
    <property type="nucleotide sequence ID" value="NZ_NWMW01000001.1"/>
</dbReference>
<keyword evidence="4" id="KW-1185">Reference proteome</keyword>
<reference evidence="3 4" key="1">
    <citation type="submission" date="2017-09" db="EMBL/GenBank/DDBJ databases">
        <title>Sphingomonas spermidinifaciens 9NM-10, whole genome shotgun sequence.</title>
        <authorList>
            <person name="Feng G."/>
            <person name="Zhu H."/>
        </authorList>
    </citation>
    <scope>NUCLEOTIDE SEQUENCE [LARGE SCALE GENOMIC DNA]</scope>
    <source>
        <strain evidence="3 4">9NM-10</strain>
    </source>
</reference>
<feature type="domain" description="Autotransporter" evidence="2">
    <location>
        <begin position="224"/>
        <end position="509"/>
    </location>
</feature>
<organism evidence="3 4">
    <name type="scientific">Sphingomonas spermidinifaciens</name>
    <dbReference type="NCBI Taxonomy" id="1141889"/>
    <lineage>
        <taxon>Bacteria</taxon>
        <taxon>Pseudomonadati</taxon>
        <taxon>Pseudomonadota</taxon>
        <taxon>Alphaproteobacteria</taxon>
        <taxon>Sphingomonadales</taxon>
        <taxon>Sphingomonadaceae</taxon>
        <taxon>Sphingomonas</taxon>
    </lineage>
</organism>
<evidence type="ECO:0000313" key="3">
    <source>
        <dbReference type="EMBL" id="PCD02961.1"/>
    </source>
</evidence>
<feature type="signal peptide" evidence="1">
    <location>
        <begin position="1"/>
        <end position="31"/>
    </location>
</feature>
<evidence type="ECO:0000313" key="4">
    <source>
        <dbReference type="Proteomes" id="UP000218366"/>
    </source>
</evidence>
<name>A0A2A4B3E5_9SPHN</name>
<dbReference type="SMART" id="SM00869">
    <property type="entry name" value="Autotransporter"/>
    <property type="match status" value="1"/>
</dbReference>
<keyword evidence="1" id="KW-0732">Signal</keyword>
<dbReference type="Proteomes" id="UP000218366">
    <property type="component" value="Unassembled WGS sequence"/>
</dbReference>
<evidence type="ECO:0000256" key="1">
    <source>
        <dbReference type="SAM" id="SignalP"/>
    </source>
</evidence>
<dbReference type="EMBL" id="NWMW01000001">
    <property type="protein sequence ID" value="PCD02961.1"/>
    <property type="molecule type" value="Genomic_DNA"/>
</dbReference>
<dbReference type="InterPro" id="IPR005546">
    <property type="entry name" value="Autotransporte_beta"/>
</dbReference>
<protein>
    <recommendedName>
        <fullName evidence="2">Autotransporter domain-containing protein</fullName>
    </recommendedName>
</protein>
<dbReference type="AlphaFoldDB" id="A0A2A4B3E5"/>
<accession>A0A2A4B3E5</accession>
<dbReference type="Pfam" id="PF03797">
    <property type="entry name" value="Autotransporter"/>
    <property type="match status" value="1"/>
</dbReference>
<dbReference type="OrthoDB" id="8902172at2"/>
<dbReference type="PROSITE" id="PS51208">
    <property type="entry name" value="AUTOTRANSPORTER"/>
    <property type="match status" value="1"/>
</dbReference>
<dbReference type="Gene3D" id="2.40.128.130">
    <property type="entry name" value="Autotransporter beta-domain"/>
    <property type="match status" value="1"/>
</dbReference>
<sequence>MYSYSNGGRLARHILSCALLIASSTSAPALAQAISDPAGDFIPSFTGPKNGDLDLIRVEATFDGAKFRLDAATAAPIGTTPTGLYVWGFNRGKGTAGFAAIGATGVLFDSVVIVNPRAGTVTVRDLISGTGTTVPASAIKISGNQISAEIPANLLSPQGLEQAKFLVNLWPRSANGGNETIPDFGPDNANTRLVLAFPTPAEASVQTEAVFDDASDRFARIKRRLDAQRRGGGGNIGGFLDLGARFGTRGIGESLARDTVNRITAGGIDYALTRNAVVGLGFAANRTHADLASGGTLKANIYSPELYFGFRSGALHLDGYAAYSIVEYDSRRLLPIGADLLLATARPEGDALSFAGSIGYEVGAKSLTFTPGIDLLVTRAHVDGYAETNDQDFGAALADRRRTSARLGIGAAVRYAKLYGWGSVALHAKGRYITELADKRDGIAFAYTAQPDVLFDLQGPKTGIDHGLIEIGADVTSRTGLRAALSYAPRLDGHGFIDHAAVFTIGMAF</sequence>
<gene>
    <name evidence="3" type="ORF">COC42_00530</name>
</gene>
<dbReference type="InterPro" id="IPR036709">
    <property type="entry name" value="Autotransporte_beta_dom_sf"/>
</dbReference>
<proteinExistence type="predicted"/>